<evidence type="ECO:0008006" key="4">
    <source>
        <dbReference type="Google" id="ProtNLM"/>
    </source>
</evidence>
<dbReference type="GO" id="GO:0006281">
    <property type="term" value="P:DNA repair"/>
    <property type="evidence" value="ECO:0007669"/>
    <property type="project" value="TreeGrafter"/>
</dbReference>
<dbReference type="PANTHER" id="PTHR28594">
    <property type="entry name" value="ATR-INTERACTING PROTEIN"/>
    <property type="match status" value="1"/>
</dbReference>
<proteinExistence type="predicted"/>
<keyword evidence="3" id="KW-1185">Reference proteome</keyword>
<dbReference type="PROSITE" id="PS50818">
    <property type="entry name" value="INTEIN_C_TER"/>
    <property type="match status" value="1"/>
</dbReference>
<evidence type="ECO:0000256" key="1">
    <source>
        <dbReference type="SAM" id="MobiDB-lite"/>
    </source>
</evidence>
<accession>A0A8C4N3S7</accession>
<dbReference type="Ensembl" id="ENSEBUT00000001145.1">
    <property type="protein sequence ID" value="ENSEBUP00000000839.1"/>
    <property type="gene ID" value="ENSEBUG00000000866.1"/>
</dbReference>
<dbReference type="InterPro" id="IPR030934">
    <property type="entry name" value="Intein_C"/>
</dbReference>
<reference evidence="2" key="1">
    <citation type="submission" date="2025-08" db="UniProtKB">
        <authorList>
            <consortium name="Ensembl"/>
        </authorList>
    </citation>
    <scope>IDENTIFICATION</scope>
</reference>
<organism evidence="2 3">
    <name type="scientific">Eptatretus burgeri</name>
    <name type="common">Inshore hagfish</name>
    <dbReference type="NCBI Taxonomy" id="7764"/>
    <lineage>
        <taxon>Eukaryota</taxon>
        <taxon>Metazoa</taxon>
        <taxon>Chordata</taxon>
        <taxon>Craniata</taxon>
        <taxon>Vertebrata</taxon>
        <taxon>Cyclostomata</taxon>
        <taxon>Myxini</taxon>
        <taxon>Myxiniformes</taxon>
        <taxon>Myxinidae</taxon>
        <taxon>Eptatretinae</taxon>
        <taxon>Eptatretus</taxon>
    </lineage>
</organism>
<dbReference type="Proteomes" id="UP000694388">
    <property type="component" value="Unplaced"/>
</dbReference>
<sequence>MFMAARKEPSVTTETPAKSLRPEAAQNRDAFADDCFTEEQLEELEELISQSELGRRDDENGLLAVGTQAQVCTNGPASNVENNRHLIEIQQRKDKEELCEREGEISILRATLQQYKAKLDTKCAQELCAIQERSHAHSMQEKEHARQVSKLHSQLEFQNAELLHIRAQLHGVSAREANLKHREHTGNGSASKNSRLCEMVTDEPTVKKSMKRSQEQDGESQQKRKSTPILQLYRQLSLPCPKMKGTLLESLLRDPNPHLYPKSHHHEDPAPPRGLLTLLTPARSCGAIYPQSLEFLLESSLFSRCLDSHSHPDIVAAATHMLAEMASCCLTTTHLCSRSDACLLWQLYRHSQTLHLIPSCSPKQIRTWLHLQTQVIALVHALSIDPHNFDAASSLIGHSCRCSHELVKTLVFILHGCSTWLLTTTPPLSLEPVKSVQVESEQTRNAAFRVGRNALQTLHCFAQRDPQLAEHLVEAQHELCQGLRDARQVLTSQPGRAARSHSEEIMFEFFSFWMKGGEEDEECDRDQEVETEMDIG</sequence>
<feature type="region of interest" description="Disordered" evidence="1">
    <location>
        <begin position="1"/>
        <end position="26"/>
    </location>
</feature>
<dbReference type="PANTHER" id="PTHR28594:SF1">
    <property type="entry name" value="ATR-INTERACTING PROTEIN"/>
    <property type="match status" value="1"/>
</dbReference>
<feature type="region of interest" description="Disordered" evidence="1">
    <location>
        <begin position="178"/>
        <end position="228"/>
    </location>
</feature>
<protein>
    <recommendedName>
        <fullName evidence="4">ATR interacting protein</fullName>
    </recommendedName>
</protein>
<evidence type="ECO:0000313" key="3">
    <source>
        <dbReference type="Proteomes" id="UP000694388"/>
    </source>
</evidence>
<name>A0A8C4N3S7_EPTBU</name>
<reference evidence="2" key="2">
    <citation type="submission" date="2025-09" db="UniProtKB">
        <authorList>
            <consortium name="Ensembl"/>
        </authorList>
    </citation>
    <scope>IDENTIFICATION</scope>
</reference>
<dbReference type="AlphaFoldDB" id="A0A8C4N3S7"/>
<dbReference type="GO" id="GO:0000077">
    <property type="term" value="P:DNA damage checkpoint signaling"/>
    <property type="evidence" value="ECO:0007669"/>
    <property type="project" value="InterPro"/>
</dbReference>
<dbReference type="InterPro" id="IPR033349">
    <property type="entry name" value="ATRIP"/>
</dbReference>
<evidence type="ECO:0000313" key="2">
    <source>
        <dbReference type="Ensembl" id="ENSEBUP00000000839.1"/>
    </source>
</evidence>